<dbReference type="EMBL" id="JBEAFC010000015">
    <property type="protein sequence ID" value="KAL1531144.1"/>
    <property type="molecule type" value="Genomic_DNA"/>
</dbReference>
<dbReference type="PANTHER" id="PTHR31218">
    <property type="entry name" value="WAT1-RELATED PROTEIN"/>
    <property type="match status" value="1"/>
</dbReference>
<keyword evidence="6" id="KW-1185">Reference proteome</keyword>
<feature type="transmembrane region" description="Helical" evidence="4">
    <location>
        <begin position="6"/>
        <end position="24"/>
    </location>
</feature>
<keyword evidence="1 4" id="KW-0812">Transmembrane</keyword>
<accession>A0ABD1FJN9</accession>
<organism evidence="5 6">
    <name type="scientific">Salvia divinorum</name>
    <name type="common">Maria pastora</name>
    <name type="synonym">Diviner's sage</name>
    <dbReference type="NCBI Taxonomy" id="28513"/>
    <lineage>
        <taxon>Eukaryota</taxon>
        <taxon>Viridiplantae</taxon>
        <taxon>Streptophyta</taxon>
        <taxon>Embryophyta</taxon>
        <taxon>Tracheophyta</taxon>
        <taxon>Spermatophyta</taxon>
        <taxon>Magnoliopsida</taxon>
        <taxon>eudicotyledons</taxon>
        <taxon>Gunneridae</taxon>
        <taxon>Pentapetalae</taxon>
        <taxon>asterids</taxon>
        <taxon>lamiids</taxon>
        <taxon>Lamiales</taxon>
        <taxon>Lamiaceae</taxon>
        <taxon>Nepetoideae</taxon>
        <taxon>Mentheae</taxon>
        <taxon>Salviinae</taxon>
        <taxon>Salvia</taxon>
        <taxon>Salvia subgen. Calosphace</taxon>
    </lineage>
</organism>
<protein>
    <submittedName>
        <fullName evidence="5">WAT1-related protein-like protein</fullName>
    </submittedName>
</protein>
<evidence type="ECO:0000256" key="4">
    <source>
        <dbReference type="SAM" id="Phobius"/>
    </source>
</evidence>
<reference evidence="5 6" key="1">
    <citation type="submission" date="2024-06" db="EMBL/GenBank/DDBJ databases">
        <title>A chromosome level genome sequence of Diviner's sage (Salvia divinorum).</title>
        <authorList>
            <person name="Ford S.A."/>
            <person name="Ro D.-K."/>
            <person name="Ness R.W."/>
            <person name="Phillips M.A."/>
        </authorList>
    </citation>
    <scope>NUCLEOTIDE SEQUENCE [LARGE SCALE GENOMIC DNA]</scope>
    <source>
        <strain evidence="5">SAF-2024a</strain>
        <tissue evidence="5">Leaf</tissue>
    </source>
</reference>
<keyword evidence="2 4" id="KW-1133">Transmembrane helix</keyword>
<evidence type="ECO:0000313" key="6">
    <source>
        <dbReference type="Proteomes" id="UP001567538"/>
    </source>
</evidence>
<name>A0ABD1FJN9_SALDI</name>
<evidence type="ECO:0000313" key="5">
    <source>
        <dbReference type="EMBL" id="KAL1531144.1"/>
    </source>
</evidence>
<proteinExistence type="predicted"/>
<evidence type="ECO:0000256" key="2">
    <source>
        <dbReference type="ARBA" id="ARBA00022989"/>
    </source>
</evidence>
<feature type="transmembrane region" description="Helical" evidence="4">
    <location>
        <begin position="36"/>
        <end position="57"/>
    </location>
</feature>
<evidence type="ECO:0000256" key="3">
    <source>
        <dbReference type="ARBA" id="ARBA00023136"/>
    </source>
</evidence>
<evidence type="ECO:0000256" key="1">
    <source>
        <dbReference type="ARBA" id="ARBA00022692"/>
    </source>
</evidence>
<gene>
    <name evidence="5" type="ORF">AAHA92_33857</name>
</gene>
<keyword evidence="3 4" id="KW-0472">Membrane</keyword>
<dbReference type="AlphaFoldDB" id="A0ABD1FJN9"/>
<sequence>MVQLSLTVLVCFMGTLQSIIVTFFMEHRPHSWAIEFDMNLLAVAYAGIISSSISYYVQGMVMQKTGPVIVAITGSYILTEKIYVEGFLEDTKAEEILEPVKQGHSVDIEANIMQIHRIDETRMPSPVITISVPPMLALEAPKP</sequence>
<dbReference type="Proteomes" id="UP001567538">
    <property type="component" value="Unassembled WGS sequence"/>
</dbReference>
<dbReference type="InterPro" id="IPR030184">
    <property type="entry name" value="WAT1-related"/>
</dbReference>
<comment type="caution">
    <text evidence="5">The sequence shown here is derived from an EMBL/GenBank/DDBJ whole genome shotgun (WGS) entry which is preliminary data.</text>
</comment>